<name>A0A1W4WN41_AGRPL</name>
<organism evidence="5 6">
    <name type="scientific">Agrilus planipennis</name>
    <name type="common">Emerald ash borer</name>
    <name type="synonym">Agrilus marcopoli</name>
    <dbReference type="NCBI Taxonomy" id="224129"/>
    <lineage>
        <taxon>Eukaryota</taxon>
        <taxon>Metazoa</taxon>
        <taxon>Ecdysozoa</taxon>
        <taxon>Arthropoda</taxon>
        <taxon>Hexapoda</taxon>
        <taxon>Insecta</taxon>
        <taxon>Pterygota</taxon>
        <taxon>Neoptera</taxon>
        <taxon>Endopterygota</taxon>
        <taxon>Coleoptera</taxon>
        <taxon>Polyphaga</taxon>
        <taxon>Elateriformia</taxon>
        <taxon>Buprestoidea</taxon>
        <taxon>Buprestidae</taxon>
        <taxon>Agrilinae</taxon>
        <taxon>Agrilus</taxon>
    </lineage>
</organism>
<dbReference type="GO" id="GO:0016616">
    <property type="term" value="F:oxidoreductase activity, acting on the CH-OH group of donors, NAD or NADP as acceptor"/>
    <property type="evidence" value="ECO:0007669"/>
    <property type="project" value="UniProtKB-ARBA"/>
</dbReference>
<dbReference type="InParanoid" id="A0A1W4WN41"/>
<evidence type="ECO:0000313" key="5">
    <source>
        <dbReference type="Proteomes" id="UP000192223"/>
    </source>
</evidence>
<dbReference type="GeneID" id="108737139"/>
<accession>A0A1W4WN41</accession>
<dbReference type="PRINTS" id="PR00080">
    <property type="entry name" value="SDRFAMILY"/>
</dbReference>
<dbReference type="AlphaFoldDB" id="A0A1W4WN41"/>
<dbReference type="Gene3D" id="3.40.50.720">
    <property type="entry name" value="NAD(P)-binding Rossmann-like Domain"/>
    <property type="match status" value="1"/>
</dbReference>
<feature type="coiled-coil region" evidence="4">
    <location>
        <begin position="36"/>
        <end position="63"/>
    </location>
</feature>
<dbReference type="PRINTS" id="PR00081">
    <property type="entry name" value="GDHRDH"/>
</dbReference>
<evidence type="ECO:0000256" key="2">
    <source>
        <dbReference type="ARBA" id="ARBA00023002"/>
    </source>
</evidence>
<evidence type="ECO:0000313" key="6">
    <source>
        <dbReference type="RefSeq" id="XP_018325334.1"/>
    </source>
</evidence>
<evidence type="ECO:0000256" key="1">
    <source>
        <dbReference type="ARBA" id="ARBA00006484"/>
    </source>
</evidence>
<gene>
    <name evidence="6" type="primary">LOC108737139</name>
</gene>
<keyword evidence="5" id="KW-1185">Reference proteome</keyword>
<evidence type="ECO:0000256" key="3">
    <source>
        <dbReference type="RuleBase" id="RU000363"/>
    </source>
</evidence>
<keyword evidence="2" id="KW-0560">Oxidoreductase</keyword>
<comment type="similarity">
    <text evidence="1 3">Belongs to the short-chain dehydrogenases/reductases (SDR) family.</text>
</comment>
<dbReference type="OrthoDB" id="1933717at2759"/>
<dbReference type="KEGG" id="apln:108737139"/>
<evidence type="ECO:0000256" key="4">
    <source>
        <dbReference type="SAM" id="Coils"/>
    </source>
</evidence>
<dbReference type="RefSeq" id="XP_018325334.1">
    <property type="nucleotide sequence ID" value="XM_018469832.2"/>
</dbReference>
<dbReference type="PANTHER" id="PTHR43115:SF4">
    <property type="entry name" value="DEHYDROGENASE_REDUCTASE SDR FAMILY MEMBER 11"/>
    <property type="match status" value="1"/>
</dbReference>
<keyword evidence="4" id="KW-0175">Coiled coil</keyword>
<dbReference type="Proteomes" id="UP000192223">
    <property type="component" value="Unplaced"/>
</dbReference>
<dbReference type="PROSITE" id="PS00061">
    <property type="entry name" value="ADH_SHORT"/>
    <property type="match status" value="1"/>
</dbReference>
<dbReference type="InterPro" id="IPR020904">
    <property type="entry name" value="Sc_DH/Rdtase_CS"/>
</dbReference>
<dbReference type="PANTHER" id="PTHR43115">
    <property type="entry name" value="DEHYDROGENASE/REDUCTASE SDR FAMILY MEMBER 11"/>
    <property type="match status" value="1"/>
</dbReference>
<protein>
    <submittedName>
        <fullName evidence="6">Farnesol dehydrogenase-like</fullName>
    </submittedName>
</protein>
<dbReference type="InterPro" id="IPR002347">
    <property type="entry name" value="SDR_fam"/>
</dbReference>
<dbReference type="SUPFAM" id="SSF51735">
    <property type="entry name" value="NAD(P)-binding Rossmann-fold domains"/>
    <property type="match status" value="1"/>
</dbReference>
<dbReference type="Pfam" id="PF00106">
    <property type="entry name" value="adh_short"/>
    <property type="match status" value="1"/>
</dbReference>
<proteinExistence type="inferred from homology"/>
<reference evidence="6" key="1">
    <citation type="submission" date="2025-08" db="UniProtKB">
        <authorList>
            <consortium name="RefSeq"/>
        </authorList>
    </citation>
    <scope>IDENTIFICATION</scope>
    <source>
        <tissue evidence="6">Entire body</tissue>
    </source>
</reference>
<dbReference type="FunCoup" id="A0A1W4WN41">
    <property type="interactions" value="196"/>
</dbReference>
<dbReference type="STRING" id="224129.A0A1W4WN41"/>
<dbReference type="InterPro" id="IPR036291">
    <property type="entry name" value="NAD(P)-bd_dom_sf"/>
</dbReference>
<sequence>MERWVGKVAVVTGASSGIGAAIAEALVKEGLIVAGFARRKEKVEQLAKKLKDAKGKLHAVKVDITKEKKVVDAFKCVKKNLGPVHVLVNNAGVARDTSLIDGDSQKWKDILDTNLLGLCVATREAIKDMKANNVNGHIIHINSVAGHKVPFIPFVNVYAASKHGVTALSETLRHEFIQNQLKIKVTVSFKVLL</sequence>
<dbReference type="FunFam" id="3.40.50.720:FF:000047">
    <property type="entry name" value="NADP-dependent L-serine/L-allo-threonine dehydrogenase"/>
    <property type="match status" value="1"/>
</dbReference>